<name>W0F700_9BACT</name>
<protein>
    <submittedName>
        <fullName evidence="1">Uncharacterized protein</fullName>
    </submittedName>
</protein>
<evidence type="ECO:0000313" key="1">
    <source>
        <dbReference type="EMBL" id="AHF17146.1"/>
    </source>
</evidence>
<dbReference type="EMBL" id="CP007035">
    <property type="protein sequence ID" value="AHF17146.1"/>
    <property type="molecule type" value="Genomic_DNA"/>
</dbReference>
<dbReference type="KEGG" id="nso:NIASO_02440"/>
<accession>W0F700</accession>
<dbReference type="HOGENOM" id="CLU_3346368_0_0_10"/>
<keyword evidence="2" id="KW-1185">Reference proteome</keyword>
<dbReference type="AlphaFoldDB" id="W0F700"/>
<evidence type="ECO:0000313" key="2">
    <source>
        <dbReference type="Proteomes" id="UP000003586"/>
    </source>
</evidence>
<sequence length="37" mass="4351">MFFIKNMPYSRILYNKAVQAMDAVKIIAFKAAWIKND</sequence>
<organism evidence="1 2">
    <name type="scientific">Niabella soli DSM 19437</name>
    <dbReference type="NCBI Taxonomy" id="929713"/>
    <lineage>
        <taxon>Bacteria</taxon>
        <taxon>Pseudomonadati</taxon>
        <taxon>Bacteroidota</taxon>
        <taxon>Chitinophagia</taxon>
        <taxon>Chitinophagales</taxon>
        <taxon>Chitinophagaceae</taxon>
        <taxon>Niabella</taxon>
    </lineage>
</organism>
<reference evidence="1 2" key="1">
    <citation type="submission" date="2013-12" db="EMBL/GenBank/DDBJ databases">
        <authorList>
            <consortium name="DOE Joint Genome Institute"/>
            <person name="Eisen J."/>
            <person name="Huntemann M."/>
            <person name="Han J."/>
            <person name="Chen A."/>
            <person name="Kyrpides N."/>
            <person name="Mavromatis K."/>
            <person name="Markowitz V."/>
            <person name="Palaniappan K."/>
            <person name="Ivanova N."/>
            <person name="Schaumberg A."/>
            <person name="Pati A."/>
            <person name="Liolios K."/>
            <person name="Nordberg H.P."/>
            <person name="Cantor M.N."/>
            <person name="Hua S.X."/>
            <person name="Woyke T."/>
        </authorList>
    </citation>
    <scope>NUCLEOTIDE SEQUENCE [LARGE SCALE GENOMIC DNA]</scope>
    <source>
        <strain evidence="2">DSM 19437</strain>
    </source>
</reference>
<gene>
    <name evidence="1" type="ORF">NIASO_02440</name>
</gene>
<dbReference type="STRING" id="929713.NIASO_02440"/>
<dbReference type="Proteomes" id="UP000003586">
    <property type="component" value="Chromosome"/>
</dbReference>
<proteinExistence type="predicted"/>